<dbReference type="Gene3D" id="1.25.40.10">
    <property type="entry name" value="Tetratricopeptide repeat domain"/>
    <property type="match status" value="1"/>
</dbReference>
<dbReference type="EMBL" id="CP011409">
    <property type="protein sequence ID" value="AKZ63048.1"/>
    <property type="molecule type" value="Genomic_DNA"/>
</dbReference>
<keyword evidence="3" id="KW-1185">Reference proteome</keyword>
<evidence type="ECO:0000313" key="2">
    <source>
        <dbReference type="EMBL" id="AKZ63048.1"/>
    </source>
</evidence>
<evidence type="ECO:0000256" key="1">
    <source>
        <dbReference type="SAM" id="MobiDB-lite"/>
    </source>
</evidence>
<evidence type="ECO:0008006" key="4">
    <source>
        <dbReference type="Google" id="ProtNLM"/>
    </source>
</evidence>
<name>A0ABN4HYH7_9BURK</name>
<proteinExistence type="predicted"/>
<gene>
    <name evidence="2" type="ORF">F506_10535</name>
</gene>
<organism evidence="2 3">
    <name type="scientific">Herbaspirillum hiltneri N3</name>
    <dbReference type="NCBI Taxonomy" id="1262470"/>
    <lineage>
        <taxon>Bacteria</taxon>
        <taxon>Pseudomonadati</taxon>
        <taxon>Pseudomonadota</taxon>
        <taxon>Betaproteobacteria</taxon>
        <taxon>Burkholderiales</taxon>
        <taxon>Oxalobacteraceae</taxon>
        <taxon>Herbaspirillum</taxon>
    </lineage>
</organism>
<dbReference type="InterPro" id="IPR011990">
    <property type="entry name" value="TPR-like_helical_dom_sf"/>
</dbReference>
<dbReference type="Proteomes" id="UP000063429">
    <property type="component" value="Chromosome"/>
</dbReference>
<evidence type="ECO:0000313" key="3">
    <source>
        <dbReference type="Proteomes" id="UP000063429"/>
    </source>
</evidence>
<reference evidence="3" key="1">
    <citation type="journal article" date="2015" name="Genome Announc.">
        <title>Complete Genome Sequence of Herbaspirillum hiltneri N3 (DSM 17495), Isolated from Surface-Sterilized Wheat Roots.</title>
        <authorList>
            <person name="Guizelini D."/>
            <person name="Saizaki P.M."/>
            <person name="Coimbra N.A."/>
            <person name="Weiss V.A."/>
            <person name="Faoro H."/>
            <person name="Sfeir M.Z."/>
            <person name="Baura V.A."/>
            <person name="Monteiro R.A."/>
            <person name="Chubatsu L.S."/>
            <person name="Souza E.M."/>
            <person name="Cruz L.M."/>
            <person name="Pedrosa F.O."/>
            <person name="Raittz R.T."/>
            <person name="Marchaukoski J.N."/>
            <person name="Steffens M.B."/>
        </authorList>
    </citation>
    <scope>NUCLEOTIDE SEQUENCE [LARGE SCALE GENOMIC DNA]</scope>
    <source>
        <strain evidence="3">N3</strain>
    </source>
</reference>
<feature type="compositionally biased region" description="Low complexity" evidence="1">
    <location>
        <begin position="502"/>
        <end position="512"/>
    </location>
</feature>
<dbReference type="SUPFAM" id="SSF48452">
    <property type="entry name" value="TPR-like"/>
    <property type="match status" value="1"/>
</dbReference>
<accession>A0ABN4HYH7</accession>
<feature type="region of interest" description="Disordered" evidence="1">
    <location>
        <begin position="492"/>
        <end position="521"/>
    </location>
</feature>
<dbReference type="RefSeq" id="WP_053197257.1">
    <property type="nucleotide sequence ID" value="NZ_CP011409.1"/>
</dbReference>
<sequence length="550" mass="58498">MEQQNKSVARTIKRLGKNIGGSVCLISLVAGCATQGYDRKATSTVDAMKSGNAELALQALEQQNPDKDKDLLYFMEKGELLRMKGSYEASKETWLAADEKVRGWEDQVKTDPAKLMGDIGSFVLNDTTRRYDGRDYEKVFINLRLALDHLAIGDWDSARTEIKKMHEREAIIASFRSKELDAAKSSAESKGLKTTSFKELNGYPVETLEDPAVRALKNSYESAFANYLAGFVYEGLGEPSLAAAGYRKAIEMRPGQATLEEGLKGLDGRVRSRSPKLVDTLIVIESGSAPAISSMTLPIILPIPGRSGLSLIATPISWPVIRAADNSVVPASITVDDKPVQVTLLTSVDQMARRALSDEMPGIIARSSIRAITKGVAQKAIDDNAGSMGAFGSLLSIAAKAGTMLGEVADERTWRTLPGFFSVARVKLAPGMHKILLPTATGPQLREVGVSGAYAMVSLRTSGPSLYLAQTPYNAEQAALALAAPEKPIPAARNAKGKTTTKKVAANNSKNTGGDATATVSAAPAEKTATVAGNTKKKAIVPVSASVTAP</sequence>
<protein>
    <recommendedName>
        <fullName evidence="4">Lipoprotein</fullName>
    </recommendedName>
</protein>
<dbReference type="PROSITE" id="PS51257">
    <property type="entry name" value="PROKAR_LIPOPROTEIN"/>
    <property type="match status" value="1"/>
</dbReference>